<gene>
    <name evidence="2" type="ORF">OIDMADRAFT_144179</name>
</gene>
<evidence type="ECO:0008006" key="4">
    <source>
        <dbReference type="Google" id="ProtNLM"/>
    </source>
</evidence>
<dbReference type="EMBL" id="KN832874">
    <property type="protein sequence ID" value="KIN03114.1"/>
    <property type="molecule type" value="Genomic_DNA"/>
</dbReference>
<dbReference type="HOGENOM" id="CLU_1300049_0_0_1"/>
<protein>
    <recommendedName>
        <fullName evidence="4">Extracellular membrane protein CFEM domain-containing protein</fullName>
    </recommendedName>
</protein>
<evidence type="ECO:0000313" key="2">
    <source>
        <dbReference type="EMBL" id="KIN03114.1"/>
    </source>
</evidence>
<feature type="chain" id="PRO_5002176220" description="Extracellular membrane protein CFEM domain-containing protein" evidence="1">
    <location>
        <begin position="21"/>
        <end position="212"/>
    </location>
</feature>
<name>A0A0C3CVX1_OIDMZ</name>
<reference evidence="2 3" key="1">
    <citation type="submission" date="2014-04" db="EMBL/GenBank/DDBJ databases">
        <authorList>
            <consortium name="DOE Joint Genome Institute"/>
            <person name="Kuo A."/>
            <person name="Martino E."/>
            <person name="Perotto S."/>
            <person name="Kohler A."/>
            <person name="Nagy L.G."/>
            <person name="Floudas D."/>
            <person name="Copeland A."/>
            <person name="Barry K.W."/>
            <person name="Cichocki N."/>
            <person name="Veneault-Fourrey C."/>
            <person name="LaButti K."/>
            <person name="Lindquist E.A."/>
            <person name="Lipzen A."/>
            <person name="Lundell T."/>
            <person name="Morin E."/>
            <person name="Murat C."/>
            <person name="Sun H."/>
            <person name="Tunlid A."/>
            <person name="Henrissat B."/>
            <person name="Grigoriev I.V."/>
            <person name="Hibbett D.S."/>
            <person name="Martin F."/>
            <person name="Nordberg H.P."/>
            <person name="Cantor M.N."/>
            <person name="Hua S.X."/>
        </authorList>
    </citation>
    <scope>NUCLEOTIDE SEQUENCE [LARGE SCALE GENOMIC DNA]</scope>
    <source>
        <strain evidence="2 3">Zn</strain>
    </source>
</reference>
<evidence type="ECO:0000256" key="1">
    <source>
        <dbReference type="SAM" id="SignalP"/>
    </source>
</evidence>
<dbReference type="Proteomes" id="UP000054321">
    <property type="component" value="Unassembled WGS sequence"/>
</dbReference>
<feature type="signal peptide" evidence="1">
    <location>
        <begin position="1"/>
        <end position="20"/>
    </location>
</feature>
<proteinExistence type="predicted"/>
<keyword evidence="3" id="KW-1185">Reference proteome</keyword>
<dbReference type="AlphaFoldDB" id="A0A0C3CVX1"/>
<evidence type="ECO:0000313" key="3">
    <source>
        <dbReference type="Proteomes" id="UP000054321"/>
    </source>
</evidence>
<accession>A0A0C3CVX1</accession>
<dbReference type="InParanoid" id="A0A0C3CVX1"/>
<organism evidence="2 3">
    <name type="scientific">Oidiodendron maius (strain Zn)</name>
    <dbReference type="NCBI Taxonomy" id="913774"/>
    <lineage>
        <taxon>Eukaryota</taxon>
        <taxon>Fungi</taxon>
        <taxon>Dikarya</taxon>
        <taxon>Ascomycota</taxon>
        <taxon>Pezizomycotina</taxon>
        <taxon>Leotiomycetes</taxon>
        <taxon>Leotiomycetes incertae sedis</taxon>
        <taxon>Myxotrichaceae</taxon>
        <taxon>Oidiodendron</taxon>
    </lineage>
</organism>
<sequence>MWFIAIQVVCLGFLTNLSRAQGSQDTQNPFTVPACSTMFSIVESCESKLIDANTITASVYSCLCFDGSGNYLPAAYDNAVAGCSSAFPNESTDFDFWLPGFCTNFATGTAAESSTTSSASAPAVVLTSTPTVTTSGGAGLSSTPAPNPGGFISTTTSNSTSLTSVTTSTSAGTLSNVSSTSSKAEGVKIRYISGDASFLSILGSILGAFLIL</sequence>
<reference evidence="3" key="2">
    <citation type="submission" date="2015-01" db="EMBL/GenBank/DDBJ databases">
        <title>Evolutionary Origins and Diversification of the Mycorrhizal Mutualists.</title>
        <authorList>
            <consortium name="DOE Joint Genome Institute"/>
            <consortium name="Mycorrhizal Genomics Consortium"/>
            <person name="Kohler A."/>
            <person name="Kuo A."/>
            <person name="Nagy L.G."/>
            <person name="Floudas D."/>
            <person name="Copeland A."/>
            <person name="Barry K.W."/>
            <person name="Cichocki N."/>
            <person name="Veneault-Fourrey C."/>
            <person name="LaButti K."/>
            <person name="Lindquist E.A."/>
            <person name="Lipzen A."/>
            <person name="Lundell T."/>
            <person name="Morin E."/>
            <person name="Murat C."/>
            <person name="Riley R."/>
            <person name="Ohm R."/>
            <person name="Sun H."/>
            <person name="Tunlid A."/>
            <person name="Henrissat B."/>
            <person name="Grigoriev I.V."/>
            <person name="Hibbett D.S."/>
            <person name="Martin F."/>
        </authorList>
    </citation>
    <scope>NUCLEOTIDE SEQUENCE [LARGE SCALE GENOMIC DNA]</scope>
    <source>
        <strain evidence="3">Zn</strain>
    </source>
</reference>
<keyword evidence="1" id="KW-0732">Signal</keyword>
<dbReference type="OrthoDB" id="10425508at2759"/>